<evidence type="ECO:0000256" key="1">
    <source>
        <dbReference type="SAM" id="MobiDB-lite"/>
    </source>
</evidence>
<dbReference type="InterPro" id="IPR001214">
    <property type="entry name" value="SET_dom"/>
</dbReference>
<name>A0A4R0RGD4_9APHY</name>
<keyword evidence="4" id="KW-1185">Reference proteome</keyword>
<reference evidence="3 4" key="1">
    <citation type="submission" date="2018-11" db="EMBL/GenBank/DDBJ databases">
        <title>Genome assembly of Steccherinum ochraceum LE-BIN_3174, the white-rot fungus of the Steccherinaceae family (The Residual Polyporoid clade, Polyporales, Basidiomycota).</title>
        <authorList>
            <person name="Fedorova T.V."/>
            <person name="Glazunova O.A."/>
            <person name="Landesman E.O."/>
            <person name="Moiseenko K.V."/>
            <person name="Psurtseva N.V."/>
            <person name="Savinova O.S."/>
            <person name="Shakhova N.V."/>
            <person name="Tyazhelova T.V."/>
            <person name="Vasina D.V."/>
        </authorList>
    </citation>
    <scope>NUCLEOTIDE SEQUENCE [LARGE SCALE GENOMIC DNA]</scope>
    <source>
        <strain evidence="3 4">LE-BIN_3174</strain>
    </source>
</reference>
<dbReference type="InterPro" id="IPR046341">
    <property type="entry name" value="SET_dom_sf"/>
</dbReference>
<dbReference type="PANTHER" id="PTHR47332">
    <property type="entry name" value="SET DOMAIN-CONTAINING PROTEIN 5"/>
    <property type="match status" value="1"/>
</dbReference>
<organism evidence="3 4">
    <name type="scientific">Steccherinum ochraceum</name>
    <dbReference type="NCBI Taxonomy" id="92696"/>
    <lineage>
        <taxon>Eukaryota</taxon>
        <taxon>Fungi</taxon>
        <taxon>Dikarya</taxon>
        <taxon>Basidiomycota</taxon>
        <taxon>Agaricomycotina</taxon>
        <taxon>Agaricomycetes</taxon>
        <taxon>Polyporales</taxon>
        <taxon>Steccherinaceae</taxon>
        <taxon>Steccherinum</taxon>
    </lineage>
</organism>
<dbReference type="SMART" id="SM00317">
    <property type="entry name" value="SET"/>
    <property type="match status" value="1"/>
</dbReference>
<proteinExistence type="predicted"/>
<evidence type="ECO:0000259" key="2">
    <source>
        <dbReference type="PROSITE" id="PS50280"/>
    </source>
</evidence>
<feature type="region of interest" description="Disordered" evidence="1">
    <location>
        <begin position="439"/>
        <end position="459"/>
    </location>
</feature>
<dbReference type="PROSITE" id="PS50280">
    <property type="entry name" value="SET"/>
    <property type="match status" value="1"/>
</dbReference>
<dbReference type="InterPro" id="IPR053185">
    <property type="entry name" value="SET_domain_protein"/>
</dbReference>
<accession>A0A4R0RGD4</accession>
<gene>
    <name evidence="3" type="ORF">EIP91_008508</name>
</gene>
<dbReference type="CDD" id="cd20071">
    <property type="entry name" value="SET_SMYD"/>
    <property type="match status" value="1"/>
</dbReference>
<dbReference type="STRING" id="92696.A0A4R0RGD4"/>
<evidence type="ECO:0000313" key="3">
    <source>
        <dbReference type="EMBL" id="TCD61404.1"/>
    </source>
</evidence>
<sequence>MATTTGTSSAVKTDDFWTTYTDRVKENVNKRFAETPSALPEGVEDLDVMNTMQVLTPFKLDHSDNQMLCTTLPMRHSSNGPLSQDPVGLATDGLTECYISGYLKRMIASTPDLGEYPVPRVEVKAHRLTTFPGKGLGMVAERDIRAGELILAERPLLIVHGLIATPRQAQLDHLTKTDNDQVIMHDVESIFALSVERMNPERKKAFENLANSHLHDGSGPILGRVRTNSFAVPEMIDPSGMGQINYGVVCDELSRLNHSCSPNTTHYWDMPSFSMQLRAVRDIEKGQEITTQYCELGVPFVVRQKMLASYNFSCGCESCLYPKTSDSRRFKCANAVARHGYPKDWSRDFELPKVTAVKPLLEIRDLLLQEGLECSSMYGFIVFLLMKTYAARGDVAKTREYAGKYNVWRLAGFGKAANDDELDKAFGLVETAEMVQKMRGRLQPKGKAGKGKGKEKAEA</sequence>
<feature type="compositionally biased region" description="Basic residues" evidence="1">
    <location>
        <begin position="439"/>
        <end position="451"/>
    </location>
</feature>
<dbReference type="Proteomes" id="UP000292702">
    <property type="component" value="Unassembled WGS sequence"/>
</dbReference>
<dbReference type="SUPFAM" id="SSF82199">
    <property type="entry name" value="SET domain"/>
    <property type="match status" value="1"/>
</dbReference>
<feature type="domain" description="SET" evidence="2">
    <location>
        <begin position="119"/>
        <end position="294"/>
    </location>
</feature>
<dbReference type="Pfam" id="PF00856">
    <property type="entry name" value="SET"/>
    <property type="match status" value="1"/>
</dbReference>
<dbReference type="AlphaFoldDB" id="A0A4R0RGD4"/>
<comment type="caution">
    <text evidence="3">The sequence shown here is derived from an EMBL/GenBank/DDBJ whole genome shotgun (WGS) entry which is preliminary data.</text>
</comment>
<dbReference type="OrthoDB" id="5945798at2759"/>
<dbReference type="EMBL" id="RWJN01000470">
    <property type="protein sequence ID" value="TCD61404.1"/>
    <property type="molecule type" value="Genomic_DNA"/>
</dbReference>
<dbReference type="PANTHER" id="PTHR47332:SF4">
    <property type="entry name" value="SET DOMAIN-CONTAINING PROTEIN 5"/>
    <property type="match status" value="1"/>
</dbReference>
<evidence type="ECO:0000313" key="4">
    <source>
        <dbReference type="Proteomes" id="UP000292702"/>
    </source>
</evidence>
<protein>
    <recommendedName>
        <fullName evidence="2">SET domain-containing protein</fullName>
    </recommendedName>
</protein>
<dbReference type="Gene3D" id="2.170.270.10">
    <property type="entry name" value="SET domain"/>
    <property type="match status" value="1"/>
</dbReference>